<dbReference type="InterPro" id="IPR036864">
    <property type="entry name" value="Zn2-C6_fun-type_DNA-bd_sf"/>
</dbReference>
<evidence type="ECO:0000256" key="1">
    <source>
        <dbReference type="ARBA" id="ARBA00022723"/>
    </source>
</evidence>
<dbReference type="SUPFAM" id="SSF57701">
    <property type="entry name" value="Zn2/Cys6 DNA-binding domain"/>
    <property type="match status" value="1"/>
</dbReference>
<evidence type="ECO:0000256" key="4">
    <source>
        <dbReference type="ARBA" id="ARBA00023015"/>
    </source>
</evidence>
<keyword evidence="3" id="KW-0862">Zinc</keyword>
<dbReference type="Pfam" id="PF04082">
    <property type="entry name" value="Fungal_trans"/>
    <property type="match status" value="1"/>
</dbReference>
<evidence type="ECO:0000256" key="6">
    <source>
        <dbReference type="ARBA" id="ARBA00023242"/>
    </source>
</evidence>
<dbReference type="PROSITE" id="PS50157">
    <property type="entry name" value="ZINC_FINGER_C2H2_2"/>
    <property type="match status" value="2"/>
</dbReference>
<evidence type="ECO:0000259" key="9">
    <source>
        <dbReference type="PROSITE" id="PS50157"/>
    </source>
</evidence>
<dbReference type="OMA" id="NERACAS"/>
<dbReference type="CDD" id="cd00067">
    <property type="entry name" value="GAL4"/>
    <property type="match status" value="1"/>
</dbReference>
<evidence type="ECO:0000256" key="3">
    <source>
        <dbReference type="ARBA" id="ARBA00022833"/>
    </source>
</evidence>
<dbReference type="PROSITE" id="PS50048">
    <property type="entry name" value="ZN2_CY6_FUNGAL_2"/>
    <property type="match status" value="1"/>
</dbReference>
<name>A0A177E1P0_ALTAL</name>
<dbReference type="InterPro" id="IPR007219">
    <property type="entry name" value="XnlR_reg_dom"/>
</dbReference>
<evidence type="ECO:0000313" key="11">
    <source>
        <dbReference type="Proteomes" id="UP000077248"/>
    </source>
</evidence>
<evidence type="ECO:0000256" key="5">
    <source>
        <dbReference type="ARBA" id="ARBA00023163"/>
    </source>
</evidence>
<dbReference type="InterPro" id="IPR013087">
    <property type="entry name" value="Znf_C2H2_type"/>
</dbReference>
<reference evidence="10 11" key="1">
    <citation type="submission" date="2016-05" db="EMBL/GenBank/DDBJ databases">
        <title>Comparative analysis of secretome profiles of manganese(II)-oxidizing ascomycete fungi.</title>
        <authorList>
            <consortium name="DOE Joint Genome Institute"/>
            <person name="Zeiner C.A."/>
            <person name="Purvine S.O."/>
            <person name="Zink E.M."/>
            <person name="Wu S."/>
            <person name="Pasa-Tolic L."/>
            <person name="Chaput D.L."/>
            <person name="Haridas S."/>
            <person name="Grigoriev I.V."/>
            <person name="Santelli C.M."/>
            <person name="Hansel C.M."/>
        </authorList>
    </citation>
    <scope>NUCLEOTIDE SEQUENCE [LARGE SCALE GENOMIC DNA]</scope>
    <source>
        <strain evidence="10 11">SRC1lrK2f</strain>
    </source>
</reference>
<feature type="domain" description="Zn(2)-C6 fungal-type" evidence="8">
    <location>
        <begin position="116"/>
        <end position="147"/>
    </location>
</feature>
<dbReference type="GO" id="GO:0003677">
    <property type="term" value="F:DNA binding"/>
    <property type="evidence" value="ECO:0007669"/>
    <property type="project" value="InterPro"/>
</dbReference>
<dbReference type="KEGG" id="aalt:CC77DRAFT_977752"/>
<dbReference type="PROSITE" id="PS00028">
    <property type="entry name" value="ZINC_FINGER_C2H2_1"/>
    <property type="match status" value="2"/>
</dbReference>
<feature type="domain" description="C2H2-type" evidence="9">
    <location>
        <begin position="75"/>
        <end position="97"/>
    </location>
</feature>
<keyword evidence="4" id="KW-0805">Transcription regulation</keyword>
<evidence type="ECO:0000256" key="7">
    <source>
        <dbReference type="PROSITE-ProRule" id="PRU00042"/>
    </source>
</evidence>
<dbReference type="InterPro" id="IPR001138">
    <property type="entry name" value="Zn2Cys6_DnaBD"/>
</dbReference>
<keyword evidence="1" id="KW-0479">Metal-binding</keyword>
<dbReference type="GO" id="GO:0000981">
    <property type="term" value="F:DNA-binding transcription factor activity, RNA polymerase II-specific"/>
    <property type="evidence" value="ECO:0007669"/>
    <property type="project" value="InterPro"/>
</dbReference>
<dbReference type="SMART" id="SM00355">
    <property type="entry name" value="ZnF_C2H2"/>
    <property type="match status" value="2"/>
</dbReference>
<feature type="domain" description="C2H2-type" evidence="9">
    <location>
        <begin position="47"/>
        <end position="74"/>
    </location>
</feature>
<dbReference type="VEuPathDB" id="FungiDB:CC77DRAFT_977752"/>
<dbReference type="GeneID" id="29121571"/>
<evidence type="ECO:0000313" key="10">
    <source>
        <dbReference type="EMBL" id="OAG25666.1"/>
    </source>
</evidence>
<dbReference type="GO" id="GO:0006351">
    <property type="term" value="P:DNA-templated transcription"/>
    <property type="evidence" value="ECO:0007669"/>
    <property type="project" value="InterPro"/>
</dbReference>
<keyword evidence="5" id="KW-0804">Transcription</keyword>
<evidence type="ECO:0000259" key="8">
    <source>
        <dbReference type="PROSITE" id="PS50048"/>
    </source>
</evidence>
<dbReference type="Pfam" id="PF00096">
    <property type="entry name" value="zf-C2H2"/>
    <property type="match status" value="2"/>
</dbReference>
<keyword evidence="2 7" id="KW-0863">Zinc-finger</keyword>
<dbReference type="PANTHER" id="PTHR47660">
    <property type="entry name" value="TRANSCRIPTION FACTOR WITH C2H2 AND ZN(2)-CYS(6) DNA BINDING DOMAIN (EUROFUNG)-RELATED-RELATED"/>
    <property type="match status" value="1"/>
</dbReference>
<dbReference type="SUPFAM" id="SSF57667">
    <property type="entry name" value="beta-beta-alpha zinc fingers"/>
    <property type="match status" value="1"/>
</dbReference>
<dbReference type="FunFam" id="3.30.160.60:FF:000446">
    <property type="entry name" value="Zinc finger protein"/>
    <property type="match status" value="1"/>
</dbReference>
<sequence length="850" mass="95059">MSSSPPPPQSPTVSRKKSRGFSTFCCSFCMSTGADDAGFGKGNPADYECPHCDLSFRRREHLSRHLDRHTGSRPHQCGICMKTFPRNDTLKRHVSIHGPAALADWVHRSSNRHRRACKACAKGKQRCDGNGTTVCSNCASRKRRCLYRTSTSESVSDVVLDETTSMHGVLHDRLGCDPSPVLQSSQEEEIITMVPDDLSTESAADEPRQTSIASIQVSSYPDTDGPLLSSQLEPLTETSMFLSGSLAPVNAPFAYGFGGIPEFYFGSDDLSNAMFLLPEQRSISSDSLASPLEPGYLSSNNSNRQDQFLADDEDTLIAEFVPHVPRVDGETRNHMLKMLTADMPTSDFNHTVETFPSLQYLDVYVQLYFEHFHRRWPVLHVPTFEVSPERWHVVFSVAFIGCQNSEAIQKHKHLALFRQLSPRIFGKASDEFFDSDLLACMQSLLLLQHCMMFDGSRKTFIRLQLNRSVLITLCRKLLSQDGSVLNSHEIAEIPPDPWSQWVRIEAERRVLYFTWMTECLQGILFLIPPLLTIAELQVPLPGPEAHWEADLQQWQQLAPSRPQATVCVALASIGLQGQVTDNFDSSARLITLLSAFVQCTAAQDLMRAMMLYTENSNTTRSASTSGTVADISRAALDVLCRYGESQFPTMAEPRSISDDFPIIARILTIFDLTPLRLLYSFTRWQSSETGVSNARKELSRILNHQIRQARQCIHQAAQLFQYFRTANTLRHVDTIALLVCTLYIHAYIELVAEQRTDRNEQADVIHGRTMIRVDQASDLSQIGDWLNLEHDHLPHVTGIGVLGADRSVARLYKESSRIMGRSASKSSFAAALQPLLESQAAGNAPALQDK</sequence>
<dbReference type="SMART" id="SM00066">
    <property type="entry name" value="GAL4"/>
    <property type="match status" value="1"/>
</dbReference>
<dbReference type="CDD" id="cd12148">
    <property type="entry name" value="fungal_TF_MHR"/>
    <property type="match status" value="1"/>
</dbReference>
<dbReference type="Gene3D" id="3.30.160.60">
    <property type="entry name" value="Classic Zinc Finger"/>
    <property type="match status" value="2"/>
</dbReference>
<dbReference type="AlphaFoldDB" id="A0A177E1P0"/>
<evidence type="ECO:0000256" key="2">
    <source>
        <dbReference type="ARBA" id="ARBA00022771"/>
    </source>
</evidence>
<keyword evidence="6" id="KW-0539">Nucleus</keyword>
<dbReference type="Proteomes" id="UP000077248">
    <property type="component" value="Unassembled WGS sequence"/>
</dbReference>
<gene>
    <name evidence="10" type="ORF">CC77DRAFT_977752</name>
</gene>
<dbReference type="EMBL" id="KV441469">
    <property type="protein sequence ID" value="OAG25666.1"/>
    <property type="molecule type" value="Genomic_DNA"/>
</dbReference>
<accession>A0A177E1P0</accession>
<organism evidence="10 11">
    <name type="scientific">Alternaria alternata</name>
    <name type="common">Alternaria rot fungus</name>
    <name type="synonym">Torula alternata</name>
    <dbReference type="NCBI Taxonomy" id="5599"/>
    <lineage>
        <taxon>Eukaryota</taxon>
        <taxon>Fungi</taxon>
        <taxon>Dikarya</taxon>
        <taxon>Ascomycota</taxon>
        <taxon>Pezizomycotina</taxon>
        <taxon>Dothideomycetes</taxon>
        <taxon>Pleosporomycetidae</taxon>
        <taxon>Pleosporales</taxon>
        <taxon>Pleosporineae</taxon>
        <taxon>Pleosporaceae</taxon>
        <taxon>Alternaria</taxon>
        <taxon>Alternaria sect. Alternaria</taxon>
        <taxon>Alternaria alternata complex</taxon>
    </lineage>
</organism>
<proteinExistence type="predicted"/>
<keyword evidence="11" id="KW-1185">Reference proteome</keyword>
<dbReference type="GO" id="GO:0008270">
    <property type="term" value="F:zinc ion binding"/>
    <property type="evidence" value="ECO:0007669"/>
    <property type="project" value="UniProtKB-KW"/>
</dbReference>
<dbReference type="PANTHER" id="PTHR47660:SF2">
    <property type="entry name" value="TRANSCRIPTION FACTOR WITH C2H2 AND ZN(2)-CYS(6) DNA BINDING DOMAIN (EUROFUNG)"/>
    <property type="match status" value="1"/>
</dbReference>
<dbReference type="Gene3D" id="4.10.240.10">
    <property type="entry name" value="Zn(2)-C6 fungal-type DNA-binding domain"/>
    <property type="match status" value="1"/>
</dbReference>
<dbReference type="PROSITE" id="PS00463">
    <property type="entry name" value="ZN2_CY6_FUNGAL_1"/>
    <property type="match status" value="1"/>
</dbReference>
<protein>
    <submittedName>
        <fullName evidence="10">Uncharacterized protein</fullName>
    </submittedName>
</protein>
<dbReference type="RefSeq" id="XP_018391087.1">
    <property type="nucleotide sequence ID" value="XM_018535977.1"/>
</dbReference>
<dbReference type="InterPro" id="IPR036236">
    <property type="entry name" value="Znf_C2H2_sf"/>
</dbReference>